<dbReference type="EMBL" id="KI690789">
    <property type="protein sequence ID" value="ETM55176.1"/>
    <property type="molecule type" value="Genomic_DNA"/>
</dbReference>
<evidence type="ECO:0000313" key="2">
    <source>
        <dbReference type="EMBL" id="ETM55176.1"/>
    </source>
</evidence>
<feature type="non-terminal residue" evidence="2">
    <location>
        <position position="1"/>
    </location>
</feature>
<organism evidence="2">
    <name type="scientific">Phytophthora nicotianae</name>
    <name type="common">Potato buckeye rot agent</name>
    <name type="synonym">Phytophthora parasitica</name>
    <dbReference type="NCBI Taxonomy" id="4792"/>
    <lineage>
        <taxon>Eukaryota</taxon>
        <taxon>Sar</taxon>
        <taxon>Stramenopiles</taxon>
        <taxon>Oomycota</taxon>
        <taxon>Peronosporomycetes</taxon>
        <taxon>Peronosporales</taxon>
        <taxon>Peronosporaceae</taxon>
        <taxon>Phytophthora</taxon>
    </lineage>
</organism>
<dbReference type="Proteomes" id="UP000053236">
    <property type="component" value="Unassembled WGS sequence"/>
</dbReference>
<dbReference type="AlphaFoldDB" id="W2P2Y1"/>
<name>W2P2Y1_PHYNI</name>
<evidence type="ECO:0000313" key="1">
    <source>
        <dbReference type="EMBL" id="ETK95492.1"/>
    </source>
</evidence>
<sequence>PRKNIKNIRGLEELRVHGSSRDLHMCFKVGVLTIYLFYLSNKPPTLL</sequence>
<reference evidence="1" key="1">
    <citation type="submission" date="2013-11" db="EMBL/GenBank/DDBJ databases">
        <title>The Genome Sequence of Phytophthora parasitica CJ02B3.</title>
        <authorList>
            <consortium name="The Broad Institute Genomics Platform"/>
            <person name="Russ C."/>
            <person name="Tyler B."/>
            <person name="Panabieres F."/>
            <person name="Shan W."/>
            <person name="Tripathy S."/>
            <person name="Grunwald N."/>
            <person name="Machado M."/>
            <person name="Johnson C.S."/>
            <person name="Arredondo F."/>
            <person name="Hong C."/>
            <person name="Coffey M."/>
            <person name="Young S.K."/>
            <person name="Zeng Q."/>
            <person name="Gargeya S."/>
            <person name="Fitzgerald M."/>
            <person name="Abouelleil A."/>
            <person name="Alvarado L."/>
            <person name="Chapman S.B."/>
            <person name="Gainer-Dewar J."/>
            <person name="Goldberg J."/>
            <person name="Griggs A."/>
            <person name="Gujja S."/>
            <person name="Hansen M."/>
            <person name="Howarth C."/>
            <person name="Imamovic A."/>
            <person name="Ireland A."/>
            <person name="Larimer J."/>
            <person name="McCowan C."/>
            <person name="Murphy C."/>
            <person name="Pearson M."/>
            <person name="Poon T.W."/>
            <person name="Priest M."/>
            <person name="Roberts A."/>
            <person name="Saif S."/>
            <person name="Shea T."/>
            <person name="Sykes S."/>
            <person name="Wortman J."/>
            <person name="Nusbaum C."/>
            <person name="Birren B."/>
        </authorList>
    </citation>
    <scope>NUCLEOTIDE SEQUENCE [LARGE SCALE GENOMIC DNA]</scope>
    <source>
        <strain evidence="1">CJ02B3</strain>
    </source>
</reference>
<gene>
    <name evidence="2" type="ORF">L914_01570</name>
    <name evidence="1" type="ORF">L915_01579</name>
</gene>
<dbReference type="EMBL" id="KI684290">
    <property type="protein sequence ID" value="ETK95492.1"/>
    <property type="molecule type" value="Genomic_DNA"/>
</dbReference>
<reference evidence="2" key="2">
    <citation type="submission" date="2013-11" db="EMBL/GenBank/DDBJ databases">
        <title>The Genome Sequence of Phytophthora parasitica IAC_01/95.</title>
        <authorList>
            <consortium name="The Broad Institute Genomics Platform"/>
            <person name="Russ C."/>
            <person name="Tyler B."/>
            <person name="Panabieres F."/>
            <person name="Shan W."/>
            <person name="Tripathy S."/>
            <person name="Grunwald N."/>
            <person name="Machado M."/>
            <person name="Johnson C.S."/>
            <person name="Arredondo F."/>
            <person name="Hong C."/>
            <person name="Coffey M."/>
            <person name="Young S.K."/>
            <person name="Zeng Q."/>
            <person name="Gargeya S."/>
            <person name="Fitzgerald M."/>
            <person name="Abouelleil A."/>
            <person name="Alvarado L."/>
            <person name="Chapman S.B."/>
            <person name="Gainer-Dewar J."/>
            <person name="Goldberg J."/>
            <person name="Griggs A."/>
            <person name="Gujja S."/>
            <person name="Hansen M."/>
            <person name="Howarth C."/>
            <person name="Imamovic A."/>
            <person name="Ireland A."/>
            <person name="Larimer J."/>
            <person name="McCowan C."/>
            <person name="Murphy C."/>
            <person name="Pearson M."/>
            <person name="Poon T.W."/>
            <person name="Priest M."/>
            <person name="Roberts A."/>
            <person name="Saif S."/>
            <person name="Shea T."/>
            <person name="Sykes S."/>
            <person name="Wortman J."/>
            <person name="Nusbaum C."/>
            <person name="Birren B."/>
        </authorList>
    </citation>
    <scope>NUCLEOTIDE SEQUENCE [LARGE SCALE GENOMIC DNA]</scope>
    <source>
        <strain evidence="2">IAC_01/95</strain>
    </source>
</reference>
<dbReference type="Proteomes" id="UP000054532">
    <property type="component" value="Unassembled WGS sequence"/>
</dbReference>
<proteinExistence type="predicted"/>
<accession>W2P2Y1</accession>
<protein>
    <submittedName>
        <fullName evidence="2">Uncharacterized protein</fullName>
    </submittedName>
</protein>